<dbReference type="PROSITE" id="PS51678">
    <property type="entry name" value="SAM_MT_PRMT"/>
    <property type="match status" value="1"/>
</dbReference>
<evidence type="ECO:0000256" key="4">
    <source>
        <dbReference type="PROSITE-ProRule" id="PRU01015"/>
    </source>
</evidence>
<feature type="region of interest" description="Disordered" evidence="5">
    <location>
        <begin position="493"/>
        <end position="516"/>
    </location>
</feature>
<dbReference type="InterPro" id="IPR055135">
    <property type="entry name" value="PRMT_dom"/>
</dbReference>
<dbReference type="Gene3D" id="3.40.50.150">
    <property type="entry name" value="Vaccinia Virus protein VP39"/>
    <property type="match status" value="1"/>
</dbReference>
<evidence type="ECO:0000256" key="2">
    <source>
        <dbReference type="ARBA" id="ARBA00022679"/>
    </source>
</evidence>
<evidence type="ECO:0000259" key="6">
    <source>
        <dbReference type="Pfam" id="PF22528"/>
    </source>
</evidence>
<comment type="caution">
    <text evidence="7">The sequence shown here is derived from an EMBL/GenBank/DDBJ whole genome shotgun (WGS) entry which is preliminary data.</text>
</comment>
<dbReference type="InterPro" id="IPR025799">
    <property type="entry name" value="Arg_MeTrfase"/>
</dbReference>
<dbReference type="Proteomes" id="UP001190700">
    <property type="component" value="Unassembled WGS sequence"/>
</dbReference>
<feature type="compositionally biased region" description="Basic and acidic residues" evidence="5">
    <location>
        <begin position="493"/>
        <end position="503"/>
    </location>
</feature>
<keyword evidence="2 4" id="KW-0808">Transferase</keyword>
<gene>
    <name evidence="7" type="ORF">CYMTET_56018</name>
</gene>
<dbReference type="GO" id="GO:0042054">
    <property type="term" value="F:histone methyltransferase activity"/>
    <property type="evidence" value="ECO:0007669"/>
    <property type="project" value="TreeGrafter"/>
</dbReference>
<dbReference type="PANTHER" id="PTHR11006:SF4">
    <property type="entry name" value="PROTEIN ARGININE N-METHYLTRANSFERASE 7"/>
    <property type="match status" value="1"/>
</dbReference>
<evidence type="ECO:0000256" key="3">
    <source>
        <dbReference type="ARBA" id="ARBA00022691"/>
    </source>
</evidence>
<keyword evidence="8" id="KW-1185">Reference proteome</keyword>
<proteinExistence type="predicted"/>
<protein>
    <recommendedName>
        <fullName evidence="6">Protein arginine N-methyltransferase domain-containing protein</fullName>
    </recommendedName>
</protein>
<sequence length="803" mass="87664">MRPMLITGTGGEATFWTRAEEAKQGVMRDNNMDPRRCYVVNPTSQLPRIFDACLLEVSDPGVLARGTLDAINTLRKRGAFTAQTRFVPEALHVRAMLIQVKTTAAGFDLSPFDRLRFDMPLEAVDTRDLAWTPLSSRDGSVIGTFHLGSGTAPQPNQNWTVECVTGGTANAVLYWFDLDMGHGTNTTLDMGPAEARNTDQACGRGDGSSDARWDQLLYLLPEEGDVAAGDVVSVGVMHDDHRFTFSLRGAGSSPPDPTSAAVTCRPQSAEPLKEDVAGGGAILRWHWKMLQDEPRNQAYQTAIERAVQELSDGAVVLELGSGSGLLSLMAARECQARGHKATRIVACEFNRRIASASQDIVRINGFADIVRVVPELSYDVQVGQHLTQRADLLYLELFGQALLEEGILRIVKDARERLLKPAAQIIPCAATIYAVPISYYPSGAASLKAAGVRCGFWDTLLSPDLGPLFVDLMHNEGTAEGDMAVRSLLARAAPRERNERGRSTSDGPTLGTQQGYILEGDPTVLSSGLHRDMAPGISTLDRMSSEVWGVFGPLTDAIWNVHSVDSRKRGFQESLTLRTIIEKRRTGTFGTLCIRDAGTNYVPLAEAQQAFHFNFSGPGDFTSASSQLDFCLHTSGTCNALAFYFELEMTPGQKFSTSPNAPATHWEQSVCFLPVALSATRAGTTLAFIVAHDTTQITEIKLDPHRQPFKGDLETGAVIPSLRPAATQHLSAEDVQKLQEDVRTLGTLCPRGMVPQEFFDMVRKRVWRHAIEAAVKGFDMLTISSMYLRLTDMIKGFCLPNAK</sequence>
<dbReference type="GO" id="GO:0032259">
    <property type="term" value="P:methylation"/>
    <property type="evidence" value="ECO:0007669"/>
    <property type="project" value="UniProtKB-KW"/>
</dbReference>
<evidence type="ECO:0000313" key="7">
    <source>
        <dbReference type="EMBL" id="KAK3233705.1"/>
    </source>
</evidence>
<dbReference type="PANTHER" id="PTHR11006">
    <property type="entry name" value="PROTEIN ARGININE N-METHYLTRANSFERASE"/>
    <property type="match status" value="1"/>
</dbReference>
<dbReference type="InterPro" id="IPR029063">
    <property type="entry name" value="SAM-dependent_MTases_sf"/>
</dbReference>
<organism evidence="7 8">
    <name type="scientific">Cymbomonas tetramitiformis</name>
    <dbReference type="NCBI Taxonomy" id="36881"/>
    <lineage>
        <taxon>Eukaryota</taxon>
        <taxon>Viridiplantae</taxon>
        <taxon>Chlorophyta</taxon>
        <taxon>Pyramimonadophyceae</taxon>
        <taxon>Pyramimonadales</taxon>
        <taxon>Pyramimonadaceae</taxon>
        <taxon>Cymbomonas</taxon>
    </lineage>
</organism>
<evidence type="ECO:0000256" key="1">
    <source>
        <dbReference type="ARBA" id="ARBA00022603"/>
    </source>
</evidence>
<reference evidence="7 8" key="1">
    <citation type="journal article" date="2015" name="Genome Biol. Evol.">
        <title>Comparative Genomics of a Bacterivorous Green Alga Reveals Evolutionary Causalities and Consequences of Phago-Mixotrophic Mode of Nutrition.</title>
        <authorList>
            <person name="Burns J.A."/>
            <person name="Paasch A."/>
            <person name="Narechania A."/>
            <person name="Kim E."/>
        </authorList>
    </citation>
    <scope>NUCLEOTIDE SEQUENCE [LARGE SCALE GENOMIC DNA]</scope>
    <source>
        <strain evidence="7 8">PLY_AMNH</strain>
    </source>
</reference>
<evidence type="ECO:0000256" key="5">
    <source>
        <dbReference type="SAM" id="MobiDB-lite"/>
    </source>
</evidence>
<accession>A0AAE0BD43</accession>
<evidence type="ECO:0000313" key="8">
    <source>
        <dbReference type="Proteomes" id="UP001190700"/>
    </source>
</evidence>
<dbReference type="SUPFAM" id="SSF53335">
    <property type="entry name" value="S-adenosyl-L-methionine-dependent methyltransferases"/>
    <property type="match status" value="2"/>
</dbReference>
<name>A0AAE0BD43_9CHLO</name>
<dbReference type="Pfam" id="PF22528">
    <property type="entry name" value="PRMT_C"/>
    <property type="match status" value="1"/>
</dbReference>
<feature type="domain" description="Protein arginine N-methyltransferase" evidence="6">
    <location>
        <begin position="618"/>
        <end position="687"/>
    </location>
</feature>
<keyword evidence="1 4" id="KW-0489">Methyltransferase</keyword>
<feature type="compositionally biased region" description="Polar residues" evidence="5">
    <location>
        <begin position="504"/>
        <end position="515"/>
    </location>
</feature>
<dbReference type="Gene3D" id="2.70.160.11">
    <property type="entry name" value="Hnrnp arginine n-methyltransferase1"/>
    <property type="match status" value="2"/>
</dbReference>
<dbReference type="EMBL" id="LGRX02035648">
    <property type="protein sequence ID" value="KAK3233705.1"/>
    <property type="molecule type" value="Genomic_DNA"/>
</dbReference>
<dbReference type="GO" id="GO:0016274">
    <property type="term" value="F:protein-arginine N-methyltransferase activity"/>
    <property type="evidence" value="ECO:0007669"/>
    <property type="project" value="InterPro"/>
</dbReference>
<keyword evidence="3 4" id="KW-0949">S-adenosyl-L-methionine</keyword>
<dbReference type="AlphaFoldDB" id="A0AAE0BD43"/>